<evidence type="ECO:0000259" key="11">
    <source>
        <dbReference type="Pfam" id="PF01545"/>
    </source>
</evidence>
<dbReference type="InterPro" id="IPR002524">
    <property type="entry name" value="Cation_efflux"/>
</dbReference>
<dbReference type="GO" id="GO:0005886">
    <property type="term" value="C:plasma membrane"/>
    <property type="evidence" value="ECO:0007669"/>
    <property type="project" value="TreeGrafter"/>
</dbReference>
<keyword evidence="5" id="KW-0862">Zinc</keyword>
<keyword evidence="3" id="KW-0813">Transport</keyword>
<evidence type="ECO:0000256" key="8">
    <source>
        <dbReference type="ARBA" id="ARBA00023136"/>
    </source>
</evidence>
<evidence type="ECO:0000256" key="2">
    <source>
        <dbReference type="ARBA" id="ARBA00008873"/>
    </source>
</evidence>
<feature type="transmembrane region" description="Helical" evidence="10">
    <location>
        <begin position="134"/>
        <end position="157"/>
    </location>
</feature>
<evidence type="ECO:0000256" key="5">
    <source>
        <dbReference type="ARBA" id="ARBA00022906"/>
    </source>
</evidence>
<feature type="transmembrane region" description="Helical" evidence="10">
    <location>
        <begin position="202"/>
        <end position="219"/>
    </location>
</feature>
<dbReference type="EMBL" id="CP000697">
    <property type="protein sequence ID" value="ABQ30343.1"/>
    <property type="molecule type" value="Genomic_DNA"/>
</dbReference>
<dbReference type="RefSeq" id="WP_011942014.1">
    <property type="nucleotide sequence ID" value="NC_009484.1"/>
</dbReference>
<dbReference type="Pfam" id="PF01545">
    <property type="entry name" value="Cation_efflux"/>
    <property type="match status" value="1"/>
</dbReference>
<keyword evidence="5" id="KW-0864">Zinc transport</keyword>
<feature type="transmembrane region" description="Helical" evidence="10">
    <location>
        <begin position="34"/>
        <end position="57"/>
    </location>
</feature>
<organism evidence="13 14">
    <name type="scientific">Acidiphilium cryptum (strain JF-5)</name>
    <dbReference type="NCBI Taxonomy" id="349163"/>
    <lineage>
        <taxon>Bacteria</taxon>
        <taxon>Pseudomonadati</taxon>
        <taxon>Pseudomonadota</taxon>
        <taxon>Alphaproteobacteria</taxon>
        <taxon>Acetobacterales</taxon>
        <taxon>Acidocellaceae</taxon>
        <taxon>Acidiphilium</taxon>
    </lineage>
</organism>
<comment type="similarity">
    <text evidence="2">Belongs to the cation diffusion facilitator (CDF) transporter (TC 2.A.4) family. SLC30A subfamily.</text>
</comment>
<name>A5FXL1_ACICJ</name>
<keyword evidence="8 10" id="KW-0472">Membrane</keyword>
<keyword evidence="4 10" id="KW-0812">Transmembrane</keyword>
<dbReference type="PANTHER" id="PTHR11562">
    <property type="entry name" value="CATION EFFLUX PROTEIN/ ZINC TRANSPORTER"/>
    <property type="match status" value="1"/>
</dbReference>
<dbReference type="SUPFAM" id="SSF161111">
    <property type="entry name" value="Cation efflux protein transmembrane domain-like"/>
    <property type="match status" value="1"/>
</dbReference>
<evidence type="ECO:0000256" key="10">
    <source>
        <dbReference type="SAM" id="Phobius"/>
    </source>
</evidence>
<comment type="subcellular location">
    <subcellularLocation>
        <location evidence="1">Membrane</location>
        <topology evidence="1">Multi-pass membrane protein</topology>
    </subcellularLocation>
</comment>
<feature type="domain" description="Cation efflux protein transmembrane" evidence="11">
    <location>
        <begin position="38"/>
        <end position="223"/>
    </location>
</feature>
<dbReference type="AlphaFoldDB" id="A5FXL1"/>
<evidence type="ECO:0000313" key="14">
    <source>
        <dbReference type="Proteomes" id="UP000000245"/>
    </source>
</evidence>
<dbReference type="InterPro" id="IPR036837">
    <property type="entry name" value="Cation_efflux_CTD_sf"/>
</dbReference>
<dbReference type="STRING" id="349163.Acry_1131"/>
<evidence type="ECO:0000256" key="4">
    <source>
        <dbReference type="ARBA" id="ARBA00022692"/>
    </source>
</evidence>
<dbReference type="Proteomes" id="UP000000245">
    <property type="component" value="Chromosome"/>
</dbReference>
<evidence type="ECO:0000256" key="7">
    <source>
        <dbReference type="ARBA" id="ARBA00023065"/>
    </source>
</evidence>
<dbReference type="GO" id="GO:0005385">
    <property type="term" value="F:zinc ion transmembrane transporter activity"/>
    <property type="evidence" value="ECO:0007669"/>
    <property type="project" value="TreeGrafter"/>
</dbReference>
<dbReference type="InterPro" id="IPR058533">
    <property type="entry name" value="Cation_efflux_TM"/>
</dbReference>
<evidence type="ECO:0000256" key="3">
    <source>
        <dbReference type="ARBA" id="ARBA00022448"/>
    </source>
</evidence>
<feature type="compositionally biased region" description="Basic and acidic residues" evidence="9">
    <location>
        <begin position="1"/>
        <end position="15"/>
    </location>
</feature>
<keyword evidence="14" id="KW-1185">Reference proteome</keyword>
<evidence type="ECO:0000259" key="12">
    <source>
        <dbReference type="Pfam" id="PF16916"/>
    </source>
</evidence>
<protein>
    <submittedName>
        <fullName evidence="13">Cation diffusion facilitator family transporter</fullName>
    </submittedName>
</protein>
<feature type="transmembrane region" description="Helical" evidence="10">
    <location>
        <begin position="98"/>
        <end position="122"/>
    </location>
</feature>
<gene>
    <name evidence="13" type="ordered locus">Acry_1131</name>
</gene>
<feature type="domain" description="Cation efflux protein cytoplasmic" evidence="12">
    <location>
        <begin position="231"/>
        <end position="305"/>
    </location>
</feature>
<dbReference type="SUPFAM" id="SSF160240">
    <property type="entry name" value="Cation efflux protein cytoplasmic domain-like"/>
    <property type="match status" value="1"/>
</dbReference>
<dbReference type="InterPro" id="IPR027469">
    <property type="entry name" value="Cation_efflux_TMD_sf"/>
</dbReference>
<feature type="region of interest" description="Disordered" evidence="9">
    <location>
        <begin position="1"/>
        <end position="26"/>
    </location>
</feature>
<dbReference type="InterPro" id="IPR027470">
    <property type="entry name" value="Cation_efflux_CTD"/>
</dbReference>
<dbReference type="InterPro" id="IPR050681">
    <property type="entry name" value="CDF/SLC30A"/>
</dbReference>
<sequence>MPHDHHAHDAHAGHDHHGHSHGPGHSHAPADFGAAFAIGAILNSAFVVGEVIAGIAAHSMALVADAGHNLGDVLGLLVAWVAAVLAKRSPSRRYTYGLGRGTILAALMNATILLISIGAIAVEAIRRLFEPAPVGTVTIMIVAAIGIVVNGVTAWLFAAGRGSDINIRAAFQHMAYDALVSLGVVVAGAVILLTGWERIDPLASLAIAGVILAGTWGLLRDSVALAMDRVPDGIDIAALRDFVLDWPEVSAVHDLHVWPTSTTDSAMTLHVVTPGGHPGDDFTGRLAEAIRLNFGIGHLTLQIETDAALCATDCSRHHLPAARS</sequence>
<feature type="transmembrane region" description="Helical" evidence="10">
    <location>
        <begin position="69"/>
        <end position="86"/>
    </location>
</feature>
<dbReference type="eggNOG" id="COG1230">
    <property type="taxonomic scope" value="Bacteria"/>
</dbReference>
<evidence type="ECO:0000256" key="1">
    <source>
        <dbReference type="ARBA" id="ARBA00004141"/>
    </source>
</evidence>
<reference evidence="13 14" key="1">
    <citation type="submission" date="2007-05" db="EMBL/GenBank/DDBJ databases">
        <title>Complete sequence of chromosome of Acidiphilium cryptum JF-5.</title>
        <authorList>
            <consortium name="US DOE Joint Genome Institute"/>
            <person name="Copeland A."/>
            <person name="Lucas S."/>
            <person name="Lapidus A."/>
            <person name="Barry K."/>
            <person name="Detter J.C."/>
            <person name="Glavina del Rio T."/>
            <person name="Hammon N."/>
            <person name="Israni S."/>
            <person name="Dalin E."/>
            <person name="Tice H."/>
            <person name="Pitluck S."/>
            <person name="Sims D."/>
            <person name="Brettin T."/>
            <person name="Bruce D."/>
            <person name="Han C."/>
            <person name="Schmutz J."/>
            <person name="Larimer F."/>
            <person name="Land M."/>
            <person name="Hauser L."/>
            <person name="Kyrpides N."/>
            <person name="Kim E."/>
            <person name="Magnuson T."/>
            <person name="Richardson P."/>
        </authorList>
    </citation>
    <scope>NUCLEOTIDE SEQUENCE [LARGE SCALE GENOMIC DNA]</scope>
    <source>
        <strain evidence="13 14">JF-5</strain>
    </source>
</reference>
<dbReference type="PANTHER" id="PTHR11562:SF17">
    <property type="entry name" value="RE54080P-RELATED"/>
    <property type="match status" value="1"/>
</dbReference>
<keyword evidence="6 10" id="KW-1133">Transmembrane helix</keyword>
<proteinExistence type="inferred from homology"/>
<evidence type="ECO:0000256" key="9">
    <source>
        <dbReference type="SAM" id="MobiDB-lite"/>
    </source>
</evidence>
<dbReference type="Gene3D" id="1.20.1510.10">
    <property type="entry name" value="Cation efflux protein transmembrane domain"/>
    <property type="match status" value="1"/>
</dbReference>
<dbReference type="HOGENOM" id="CLU_013430_0_0_5"/>
<evidence type="ECO:0000256" key="6">
    <source>
        <dbReference type="ARBA" id="ARBA00022989"/>
    </source>
</evidence>
<evidence type="ECO:0000313" key="13">
    <source>
        <dbReference type="EMBL" id="ABQ30343.1"/>
    </source>
</evidence>
<dbReference type="KEGG" id="acr:Acry_1131"/>
<keyword evidence="7" id="KW-0406">Ion transport</keyword>
<feature type="transmembrane region" description="Helical" evidence="10">
    <location>
        <begin position="178"/>
        <end position="196"/>
    </location>
</feature>
<dbReference type="Pfam" id="PF16916">
    <property type="entry name" value="ZT_dimer"/>
    <property type="match status" value="1"/>
</dbReference>
<dbReference type="NCBIfam" id="TIGR01297">
    <property type="entry name" value="CDF"/>
    <property type="match status" value="1"/>
</dbReference>
<accession>A5FXL1</accession>